<dbReference type="PANTHER" id="PTHR40396">
    <property type="entry name" value="ATPASE-LIKE PROTEIN"/>
    <property type="match status" value="1"/>
</dbReference>
<gene>
    <name evidence="2" type="ORF">EFBL_3740</name>
</gene>
<dbReference type="OrthoDB" id="9809324at2"/>
<dbReference type="SUPFAM" id="SSF52540">
    <property type="entry name" value="P-loop containing nucleoside triphosphate hydrolases"/>
    <property type="match status" value="1"/>
</dbReference>
<organism evidence="2 3">
    <name type="scientific">Effusibacillus lacus</name>
    <dbReference type="NCBI Taxonomy" id="1348429"/>
    <lineage>
        <taxon>Bacteria</taxon>
        <taxon>Bacillati</taxon>
        <taxon>Bacillota</taxon>
        <taxon>Bacilli</taxon>
        <taxon>Bacillales</taxon>
        <taxon>Alicyclobacillaceae</taxon>
        <taxon>Effusibacillus</taxon>
    </lineage>
</organism>
<protein>
    <submittedName>
        <fullName evidence="2">ATP-binding protein</fullName>
    </submittedName>
</protein>
<dbReference type="Proteomes" id="UP000217785">
    <property type="component" value="Unassembled WGS sequence"/>
</dbReference>
<keyword evidence="2" id="KW-0067">ATP-binding</keyword>
<accession>A0A292YT02</accession>
<dbReference type="PANTHER" id="PTHR40396:SF1">
    <property type="entry name" value="ATPASE AAA-TYPE CORE DOMAIN-CONTAINING PROTEIN"/>
    <property type="match status" value="1"/>
</dbReference>
<keyword evidence="2" id="KW-0547">Nucleotide-binding</keyword>
<evidence type="ECO:0000259" key="1">
    <source>
        <dbReference type="Pfam" id="PF13304"/>
    </source>
</evidence>
<dbReference type="InterPro" id="IPR003959">
    <property type="entry name" value="ATPase_AAA_core"/>
</dbReference>
<dbReference type="Pfam" id="PF13304">
    <property type="entry name" value="AAA_21"/>
    <property type="match status" value="1"/>
</dbReference>
<dbReference type="EMBL" id="BDUF01000121">
    <property type="protein sequence ID" value="GAX92049.1"/>
    <property type="molecule type" value="Genomic_DNA"/>
</dbReference>
<keyword evidence="3" id="KW-1185">Reference proteome</keyword>
<dbReference type="InterPro" id="IPR027417">
    <property type="entry name" value="P-loop_NTPase"/>
</dbReference>
<feature type="domain" description="ATPase AAA-type core" evidence="1">
    <location>
        <begin position="48"/>
        <end position="365"/>
    </location>
</feature>
<reference evidence="3" key="1">
    <citation type="submission" date="2017-07" db="EMBL/GenBank/DDBJ databases">
        <title>Draft genome sequence of Effusibacillus lacus strain skLN1.</title>
        <authorList>
            <person name="Watanabe M."/>
            <person name="Kojima H."/>
            <person name="Fukui M."/>
        </authorList>
    </citation>
    <scope>NUCLEOTIDE SEQUENCE [LARGE SCALE GENOMIC DNA]</scope>
    <source>
        <strain evidence="3">skLN1</strain>
    </source>
</reference>
<evidence type="ECO:0000313" key="2">
    <source>
        <dbReference type="EMBL" id="GAX92049.1"/>
    </source>
</evidence>
<dbReference type="GO" id="GO:0005524">
    <property type="term" value="F:ATP binding"/>
    <property type="evidence" value="ECO:0007669"/>
    <property type="project" value="UniProtKB-KW"/>
</dbReference>
<evidence type="ECO:0000313" key="3">
    <source>
        <dbReference type="Proteomes" id="UP000217785"/>
    </source>
</evidence>
<proteinExistence type="predicted"/>
<sequence length="433" mass="50539">MLVQFSVGNFLSFKEVVTLSMVASSIREHRDTNVFEVHKDLRLLKSCVVYGANASGKSNLFKAMSFMRKFIRNSSKEGQFGEEIEGVESFRLSTETYDKPSHFEIVFFHENVLYRYGFEVDYQEVKNEWLFYMPKSTEIELFTRAGEEFKISKGFKEGHGLEDRTRNNALFLSVVANFKGKISTKILEWFGTFNIISGLEDNYFDYTRRKLKDEDFKKLFINLMHSANLGIDDIETDDEDDVPKFVLEDVLKKFAPIANSPELAVRIRNLTLNTLHKKYDHDKNIVGYEKFQLFEHESEGTKKLFSLFGPIIDSLNNGKILVVDELDAKLHPLLTRFIIQLFHSNDHNPKNAQLIFNSHDTNLLSRLYFRRDQIWFTEKDDYGATDLYSLVDYNVRNDASYEKDYLLGKYGSIPYIGHFHFYDEAKEDVHNGE</sequence>
<dbReference type="AlphaFoldDB" id="A0A292YT02"/>
<dbReference type="Gene3D" id="3.40.50.300">
    <property type="entry name" value="P-loop containing nucleotide triphosphate hydrolases"/>
    <property type="match status" value="1"/>
</dbReference>
<dbReference type="GO" id="GO:0016887">
    <property type="term" value="F:ATP hydrolysis activity"/>
    <property type="evidence" value="ECO:0007669"/>
    <property type="project" value="InterPro"/>
</dbReference>
<dbReference type="RefSeq" id="WP_096184446.1">
    <property type="nucleotide sequence ID" value="NZ_BDUF01000121.1"/>
</dbReference>
<comment type="caution">
    <text evidence="2">The sequence shown here is derived from an EMBL/GenBank/DDBJ whole genome shotgun (WGS) entry which is preliminary data.</text>
</comment>
<name>A0A292YT02_9BACL</name>